<dbReference type="GO" id="GO:0061630">
    <property type="term" value="F:ubiquitin protein ligase activity"/>
    <property type="evidence" value="ECO:0007669"/>
    <property type="project" value="InterPro"/>
</dbReference>
<feature type="compositionally biased region" description="Basic and acidic residues" evidence="2">
    <location>
        <begin position="789"/>
        <end position="805"/>
    </location>
</feature>
<keyword evidence="1" id="KW-0175">Coiled coil</keyword>
<organism evidence="3 4">
    <name type="scientific">Heterorhabditis bacteriophora</name>
    <name type="common">Entomopathogenic nematode worm</name>
    <dbReference type="NCBI Taxonomy" id="37862"/>
    <lineage>
        <taxon>Eukaryota</taxon>
        <taxon>Metazoa</taxon>
        <taxon>Ecdysozoa</taxon>
        <taxon>Nematoda</taxon>
        <taxon>Chromadorea</taxon>
        <taxon>Rhabditida</taxon>
        <taxon>Rhabditina</taxon>
        <taxon>Rhabditomorpha</taxon>
        <taxon>Strongyloidea</taxon>
        <taxon>Heterorhabditidae</taxon>
        <taxon>Heterorhabditis</taxon>
    </lineage>
</organism>
<accession>A0A1I7XCN3</accession>
<dbReference type="GO" id="GO:0006397">
    <property type="term" value="P:mRNA processing"/>
    <property type="evidence" value="ECO:0007669"/>
    <property type="project" value="InterPro"/>
</dbReference>
<protein>
    <submittedName>
        <fullName evidence="4">C2H2-type domain-containing protein</fullName>
    </submittedName>
</protein>
<feature type="region of interest" description="Disordered" evidence="2">
    <location>
        <begin position="1310"/>
        <end position="1337"/>
    </location>
</feature>
<dbReference type="PANTHER" id="PTHR15439">
    <property type="entry name" value="RETINOBLASTOMA-BINDING PROTEIN 6"/>
    <property type="match status" value="1"/>
</dbReference>
<feature type="coiled-coil region" evidence="1">
    <location>
        <begin position="1196"/>
        <end position="1229"/>
    </location>
</feature>
<feature type="compositionally biased region" description="Basic and acidic residues" evidence="2">
    <location>
        <begin position="281"/>
        <end position="297"/>
    </location>
</feature>
<dbReference type="GO" id="GO:0006511">
    <property type="term" value="P:ubiquitin-dependent protein catabolic process"/>
    <property type="evidence" value="ECO:0007669"/>
    <property type="project" value="TreeGrafter"/>
</dbReference>
<dbReference type="GO" id="GO:0016567">
    <property type="term" value="P:protein ubiquitination"/>
    <property type="evidence" value="ECO:0007669"/>
    <property type="project" value="InterPro"/>
</dbReference>
<feature type="compositionally biased region" description="Polar residues" evidence="2">
    <location>
        <begin position="1310"/>
        <end position="1336"/>
    </location>
</feature>
<feature type="compositionally biased region" description="Basic residues" evidence="2">
    <location>
        <begin position="758"/>
        <end position="788"/>
    </location>
</feature>
<reference evidence="4" key="1">
    <citation type="submission" date="2016-11" db="UniProtKB">
        <authorList>
            <consortium name="WormBaseParasite"/>
        </authorList>
    </citation>
    <scope>IDENTIFICATION</scope>
</reference>
<feature type="compositionally biased region" description="Basic and acidic residues" evidence="2">
    <location>
        <begin position="1597"/>
        <end position="1614"/>
    </location>
</feature>
<keyword evidence="3" id="KW-1185">Reference proteome</keyword>
<feature type="region of interest" description="Disordered" evidence="2">
    <location>
        <begin position="279"/>
        <end position="304"/>
    </location>
</feature>
<feature type="compositionally biased region" description="Low complexity" evidence="2">
    <location>
        <begin position="456"/>
        <end position="477"/>
    </location>
</feature>
<evidence type="ECO:0000313" key="3">
    <source>
        <dbReference type="Proteomes" id="UP000095283"/>
    </source>
</evidence>
<dbReference type="WBParaSite" id="Hba_15398">
    <property type="protein sequence ID" value="Hba_15398"/>
    <property type="gene ID" value="Hba_15398"/>
</dbReference>
<feature type="region of interest" description="Disordered" evidence="2">
    <location>
        <begin position="449"/>
        <end position="477"/>
    </location>
</feature>
<feature type="region of interest" description="Disordered" evidence="2">
    <location>
        <begin position="1257"/>
        <end position="1285"/>
    </location>
</feature>
<feature type="region of interest" description="Disordered" evidence="2">
    <location>
        <begin position="200"/>
        <end position="235"/>
    </location>
</feature>
<proteinExistence type="predicted"/>
<evidence type="ECO:0000256" key="1">
    <source>
        <dbReference type="SAM" id="Coils"/>
    </source>
</evidence>
<evidence type="ECO:0000313" key="4">
    <source>
        <dbReference type="WBParaSite" id="Hba_15398"/>
    </source>
</evidence>
<dbReference type="InterPro" id="IPR033489">
    <property type="entry name" value="RBBP6"/>
</dbReference>
<dbReference type="GO" id="GO:0005634">
    <property type="term" value="C:nucleus"/>
    <property type="evidence" value="ECO:0007669"/>
    <property type="project" value="TreeGrafter"/>
</dbReference>
<feature type="region of interest" description="Disordered" evidence="2">
    <location>
        <begin position="1592"/>
        <end position="1614"/>
    </location>
</feature>
<evidence type="ECO:0000256" key="2">
    <source>
        <dbReference type="SAM" id="MobiDB-lite"/>
    </source>
</evidence>
<feature type="region of interest" description="Disordered" evidence="2">
    <location>
        <begin position="719"/>
        <end position="809"/>
    </location>
</feature>
<sequence>MVEDVWEKHLLSDEHFRRMTAFMASKLGENTMLVFRSVCGSELHGYSFFGDMFGFSESCSAYTVKPFVQKDPNKKITWQWNSKNKVHDFVLSIIGLEDLVERRSNEVVGEHAPDFFCRLCATVIPRRAMLLEAHVRSVQHVLCYLHKYHPLTILKIDGLPKEGGREIRRAIAQRLKDVRPKSEYCIPVYDPIGEQERKGIVAMQKAKEEERQRQMAEARKKAQEERKRKDEERRKLREQEIERERNRKIERERKEKEARDRAKRIEDERQRLRQVALENAQKVEDEKRAQVTEEKGRRQSQQAQLRSILDREKARLKVLQDRDKAQRLVQEKLDLEQKMKELQEKAALQKPVVVVPDPQLIIPAKLVNKPSQMPPITMISVPPPNMSVIPSTFNQYGVPPPVNSFTMSSPNVQYSEPPPELIRNTLELVGPKPVFSSFVPVAESMPIYPTRDAENSSDYDCSRSRSSSSSQTRSLSPSYHVYRPSLHGREVDPYITNPKIMHTRAQLVDFIWRQGAERIPPNELPLKFNKKASGMEGVLGLDCLYEACLCLFSTVVCVDSPELDTFYCSMCGIWTTPSGMFIHLETKEHKLAYLFRNYKMYHQTVISETNNVVRTSMLSQFAIQIWRMEQPPSQVNNRLRSILDRATICRLWPEHVTVLDQSWRFEGNSVGRVDVPAPVSKEATQFNNPQKIVVKKSKSKDSDVEITDTDLPIVKKKKIDKKKTESFKQRKRSRSRDKRVDVMDINRRRKQMDLLSERKRRRSSSRDKHSRSRNWKHSHGRESRRRSRSRDSLRHNRSRSRENTVKDSNMSWEENAAAFLAKLGDFKAAAKVLDHKKNNHNNEKSQVTSPLDKQLGGGTPGINVDHQNSDLFAEKIKQIRNLAIPIQQKEIVQSMCAFDDISDICSGTQRQDSSYSRQPSCIQQSSQQQHFADEKVEMRKLLGVLITMQQEAERTGGLDAAIVDRLYREVGLQKKEGVANDQLLAQLCAQIAGQESPANKPAIDLESFGISKISNTEPTSQFHNQTPVSTNQYIPSTSHQLTSAILTKQRQVMNSSTNGSIFSLLSDVRSSLANIKSNRPPSPIVKPPPFVITKREDVFPESESFSFVYPDPDQEKERQEKVAFQSDSGSWKSPRNQFSFKNPHKNSFVFPQLIQASPGRNARSEYEPTYPAKPIRKLVQRGKLIVQEESNTSINNNQLTKKQKVALKKKELLEEAERLRKQAEEEGLDDGDDDWDNLETEMVQILDQPMVPKIGVPSTWTQPVPQKQKENPQTAKPEKIKENTPVLIASGQKMPLARTILPTRKLTSTLANNQQSPQLQEQWKNPTQQSSSSLDQKSALKRRLIGVPVSWPDSNTQAKELSVSTTQQKLSPLATVSSDYSQYYFSASQQPVYPTHPAYVTQSFFPQQPPPGFSQQQYYGQDAIEIMNINRCLDRLRSTRMNKFNCRREIEVDSIVRETAETVRVVSQVEDRVLSIFFQVKTEMGVLELNDVDWMLDIFEEMNTSLLREQYEDTIQLEEDRLKCEVSEYLNPSVFCPACAKFPMTVTDTAAECQGCPFRFNFKVGCSSPSPSQLNNLLTTAFGEHEIEDPWWPQTDTYHHESDRQELPKDSSSD</sequence>
<name>A0A1I7XCN3_HETBA</name>
<dbReference type="PANTHER" id="PTHR15439:SF0">
    <property type="entry name" value="CELL DIVISION CYCLE AND APOPTOSIS REGULATOR PROTEIN 1-RELATED"/>
    <property type="match status" value="1"/>
</dbReference>
<feature type="compositionally biased region" description="Basic and acidic residues" evidence="2">
    <location>
        <begin position="738"/>
        <end position="757"/>
    </location>
</feature>
<dbReference type="Proteomes" id="UP000095283">
    <property type="component" value="Unplaced"/>
</dbReference>